<name>A0A1C7ML26_GRIFR</name>
<dbReference type="OrthoDB" id="2744358at2759"/>
<evidence type="ECO:0000313" key="3">
    <source>
        <dbReference type="EMBL" id="OBZ77571.1"/>
    </source>
</evidence>
<feature type="region of interest" description="Disordered" evidence="1">
    <location>
        <begin position="1"/>
        <end position="21"/>
    </location>
</feature>
<feature type="compositionally biased region" description="Acidic residues" evidence="1">
    <location>
        <begin position="11"/>
        <end position="21"/>
    </location>
</feature>
<feature type="compositionally biased region" description="Basic and acidic residues" evidence="1">
    <location>
        <begin position="1"/>
        <end position="10"/>
    </location>
</feature>
<organism evidence="3 4">
    <name type="scientific">Grifola frondosa</name>
    <name type="common">Maitake</name>
    <name type="synonym">Polyporus frondosus</name>
    <dbReference type="NCBI Taxonomy" id="5627"/>
    <lineage>
        <taxon>Eukaryota</taxon>
        <taxon>Fungi</taxon>
        <taxon>Dikarya</taxon>
        <taxon>Basidiomycota</taxon>
        <taxon>Agaricomycotina</taxon>
        <taxon>Agaricomycetes</taxon>
        <taxon>Polyporales</taxon>
        <taxon>Grifolaceae</taxon>
        <taxon>Grifola</taxon>
    </lineage>
</organism>
<accession>A0A1C7ML26</accession>
<dbReference type="InterPro" id="IPR040976">
    <property type="entry name" value="Pkinase_fungal"/>
</dbReference>
<dbReference type="Pfam" id="PF17667">
    <property type="entry name" value="Pkinase_fungal"/>
    <property type="match status" value="1"/>
</dbReference>
<evidence type="ECO:0000256" key="1">
    <source>
        <dbReference type="SAM" id="MobiDB-lite"/>
    </source>
</evidence>
<feature type="domain" description="Fungal-type protein kinase" evidence="2">
    <location>
        <begin position="35"/>
        <end position="208"/>
    </location>
</feature>
<dbReference type="EMBL" id="LUGG01000002">
    <property type="protein sequence ID" value="OBZ77571.1"/>
    <property type="molecule type" value="Genomic_DNA"/>
</dbReference>
<protein>
    <recommendedName>
        <fullName evidence="2">Fungal-type protein kinase domain-containing protein</fullName>
    </recommendedName>
</protein>
<dbReference type="Proteomes" id="UP000092993">
    <property type="component" value="Unassembled WGS sequence"/>
</dbReference>
<comment type="caution">
    <text evidence="3">The sequence shown here is derived from an EMBL/GenBank/DDBJ whole genome shotgun (WGS) entry which is preliminary data.</text>
</comment>
<evidence type="ECO:0000259" key="2">
    <source>
        <dbReference type="Pfam" id="PF17667"/>
    </source>
</evidence>
<sequence length="285" mass="33053">MWVEFKRGGETDDPFSDDEDSPFEINTDYKGKIRGQLIAYAEATINQQQRTHLYSVLVMHRFTRLIRWDHSGTIVTDKFDIKKNPEILGEFFWQFAHATDEVRGFDPTAQLLKPTTEIYQLMDEKAEEELPYPFDYIRELFKQSLDGNVPRYKLSVEDEKKGTCYFLVGKPRHVTPGLVGHGARSYVALDVQDKMFVHLKDMWRYDSNLLDEDKKMQCDEDQDQVEYGHSLRANAPHSEGETLTYLNRCKVQNVPHSGLSQRCGYADHAGCLEGYCVAWPSKCLY</sequence>
<evidence type="ECO:0000313" key="4">
    <source>
        <dbReference type="Proteomes" id="UP000092993"/>
    </source>
</evidence>
<proteinExistence type="predicted"/>
<reference evidence="3 4" key="1">
    <citation type="submission" date="2016-03" db="EMBL/GenBank/DDBJ databases">
        <title>Whole genome sequencing of Grifola frondosa 9006-11.</title>
        <authorList>
            <person name="Min B."/>
            <person name="Park H."/>
            <person name="Kim J.-G."/>
            <person name="Cho H."/>
            <person name="Oh Y.-L."/>
            <person name="Kong W.-S."/>
            <person name="Choi I.-G."/>
        </authorList>
    </citation>
    <scope>NUCLEOTIDE SEQUENCE [LARGE SCALE GENOMIC DNA]</scope>
    <source>
        <strain evidence="3 4">9006-11</strain>
    </source>
</reference>
<dbReference type="AlphaFoldDB" id="A0A1C7ML26"/>
<gene>
    <name evidence="3" type="ORF">A0H81_01932</name>
</gene>
<keyword evidence="4" id="KW-1185">Reference proteome</keyword>